<protein>
    <recommendedName>
        <fullName evidence="2">UspA domain-containing protein</fullName>
    </recommendedName>
</protein>
<evidence type="ECO:0000313" key="4">
    <source>
        <dbReference type="EMBL" id="GLS64470.1"/>
    </source>
</evidence>
<dbReference type="AlphaFoldDB" id="A0A512JBJ6"/>
<dbReference type="InterPro" id="IPR006015">
    <property type="entry name" value="Universal_stress_UspA"/>
</dbReference>
<comment type="caution">
    <text evidence="3">The sequence shown here is derived from an EMBL/GenBank/DDBJ whole genome shotgun (WGS) entry which is preliminary data.</text>
</comment>
<dbReference type="Proteomes" id="UP001156856">
    <property type="component" value="Unassembled WGS sequence"/>
</dbReference>
<reference evidence="4" key="4">
    <citation type="submission" date="2023-01" db="EMBL/GenBank/DDBJ databases">
        <title>Draft genome sequence of Methylobacterium oxalidis strain NBRC 107715.</title>
        <authorList>
            <person name="Sun Q."/>
            <person name="Mori K."/>
        </authorList>
    </citation>
    <scope>NUCLEOTIDE SEQUENCE</scope>
    <source>
        <strain evidence="4">NBRC 107715</strain>
    </source>
</reference>
<organism evidence="3 5">
    <name type="scientific">Methylobacterium oxalidis</name>
    <dbReference type="NCBI Taxonomy" id="944322"/>
    <lineage>
        <taxon>Bacteria</taxon>
        <taxon>Pseudomonadati</taxon>
        <taxon>Pseudomonadota</taxon>
        <taxon>Alphaproteobacteria</taxon>
        <taxon>Hyphomicrobiales</taxon>
        <taxon>Methylobacteriaceae</taxon>
        <taxon>Methylobacterium</taxon>
    </lineage>
</organism>
<feature type="domain" description="UspA" evidence="2">
    <location>
        <begin position="36"/>
        <end position="161"/>
    </location>
</feature>
<comment type="similarity">
    <text evidence="1">Belongs to the universal stress protein A family.</text>
</comment>
<dbReference type="EMBL" id="BJZU01000147">
    <property type="protein sequence ID" value="GEP07330.1"/>
    <property type="molecule type" value="Genomic_DNA"/>
</dbReference>
<gene>
    <name evidence="4" type="ORF">GCM10007888_28510</name>
    <name evidence="3" type="ORF">MOX02_53680</name>
</gene>
<feature type="domain" description="UspA" evidence="2">
    <location>
        <begin position="169"/>
        <end position="312"/>
    </location>
</feature>
<reference evidence="6" key="2">
    <citation type="journal article" date="2019" name="Int. J. Syst. Evol. Microbiol.">
        <title>The Global Catalogue of Microorganisms (GCM) 10K type strain sequencing project: providing services to taxonomists for standard genome sequencing and annotation.</title>
        <authorList>
            <consortium name="The Broad Institute Genomics Platform"/>
            <consortium name="The Broad Institute Genome Sequencing Center for Infectious Disease"/>
            <person name="Wu L."/>
            <person name="Ma J."/>
        </authorList>
    </citation>
    <scope>NUCLEOTIDE SEQUENCE [LARGE SCALE GENOMIC DNA]</scope>
    <source>
        <strain evidence="6">NBRC 107715</strain>
    </source>
</reference>
<proteinExistence type="inferred from homology"/>
<dbReference type="SUPFAM" id="SSF52402">
    <property type="entry name" value="Adenine nucleotide alpha hydrolases-like"/>
    <property type="match status" value="2"/>
</dbReference>
<evidence type="ECO:0000259" key="2">
    <source>
        <dbReference type="Pfam" id="PF00582"/>
    </source>
</evidence>
<name>A0A512JBJ6_9HYPH</name>
<dbReference type="CDD" id="cd00293">
    <property type="entry name" value="USP-like"/>
    <property type="match status" value="2"/>
</dbReference>
<evidence type="ECO:0000313" key="5">
    <source>
        <dbReference type="Proteomes" id="UP000321960"/>
    </source>
</evidence>
<dbReference type="PANTHER" id="PTHR46268:SF6">
    <property type="entry name" value="UNIVERSAL STRESS PROTEIN UP12"/>
    <property type="match status" value="1"/>
</dbReference>
<evidence type="ECO:0000313" key="6">
    <source>
        <dbReference type="Proteomes" id="UP001156856"/>
    </source>
</evidence>
<evidence type="ECO:0000313" key="3">
    <source>
        <dbReference type="EMBL" id="GEP07330.1"/>
    </source>
</evidence>
<evidence type="ECO:0000256" key="1">
    <source>
        <dbReference type="ARBA" id="ARBA00008791"/>
    </source>
</evidence>
<dbReference type="Proteomes" id="UP000321960">
    <property type="component" value="Unassembled WGS sequence"/>
</dbReference>
<dbReference type="EMBL" id="BSPK01000038">
    <property type="protein sequence ID" value="GLS64470.1"/>
    <property type="molecule type" value="Genomic_DNA"/>
</dbReference>
<reference evidence="4" key="1">
    <citation type="journal article" date="2014" name="Int. J. Syst. Evol. Microbiol.">
        <title>Complete genome of a new Firmicutes species belonging to the dominant human colonic microbiota ('Ruminococcus bicirculans') reveals two chromosomes and a selective capacity to utilize plant glucans.</title>
        <authorList>
            <consortium name="NISC Comparative Sequencing Program"/>
            <person name="Wegmann U."/>
            <person name="Louis P."/>
            <person name="Goesmann A."/>
            <person name="Henrissat B."/>
            <person name="Duncan S.H."/>
            <person name="Flint H.J."/>
        </authorList>
    </citation>
    <scope>NUCLEOTIDE SEQUENCE</scope>
    <source>
        <strain evidence="4">NBRC 107715</strain>
    </source>
</reference>
<dbReference type="PRINTS" id="PR01438">
    <property type="entry name" value="UNVRSLSTRESS"/>
</dbReference>
<dbReference type="InterPro" id="IPR006016">
    <property type="entry name" value="UspA"/>
</dbReference>
<accession>A0A512JBJ6</accession>
<sequence>MAERARTLSANAEAHVELTSTQAPADIIPLRRRLMRILVATDFSPRSQRAVRRAGILAAQTRGDIILMHVVEGAGRPEVARDLREAQRMTAEQIAVVPELLHVPCKPLVVEGGLPDVILDAALSHDADLIVAGAPHRAGARSSGRTVRSLIRNGRRPVLVVSRSAAGPYTRIMVPVDFSDASARALRSAASLEVANGADVTVVHAFEAPGKPKLSAFGVAREQIDSYVENWRSSFAEEFDAFLEADGLAARDWSRRVEEGSPQDVIVRLAEQMPSDLVIMGTHARTGIKKALLGSVTEDILDTGGVDVLVVPPHPLGLSERMRLLTPAPTVWAEQLASRVAAP</sequence>
<dbReference type="Gene3D" id="3.40.50.620">
    <property type="entry name" value="HUPs"/>
    <property type="match status" value="2"/>
</dbReference>
<dbReference type="InterPro" id="IPR014729">
    <property type="entry name" value="Rossmann-like_a/b/a_fold"/>
</dbReference>
<dbReference type="PANTHER" id="PTHR46268">
    <property type="entry name" value="STRESS RESPONSE PROTEIN NHAX"/>
    <property type="match status" value="1"/>
</dbReference>
<reference evidence="3 5" key="3">
    <citation type="submission" date="2019-07" db="EMBL/GenBank/DDBJ databases">
        <title>Whole genome shotgun sequence of Methylobacterium oxalidis NBRC 107715.</title>
        <authorList>
            <person name="Hosoyama A."/>
            <person name="Uohara A."/>
            <person name="Ohji S."/>
            <person name="Ichikawa N."/>
        </authorList>
    </citation>
    <scope>NUCLEOTIDE SEQUENCE [LARGE SCALE GENOMIC DNA]</scope>
    <source>
        <strain evidence="3 5">NBRC 107715</strain>
    </source>
</reference>
<keyword evidence="6" id="KW-1185">Reference proteome</keyword>
<dbReference type="Pfam" id="PF00582">
    <property type="entry name" value="Usp"/>
    <property type="match status" value="2"/>
</dbReference>